<protein>
    <submittedName>
        <fullName evidence="10">Uncharacterized protein</fullName>
    </submittedName>
</protein>
<dbReference type="GO" id="GO:0020037">
    <property type="term" value="F:heme binding"/>
    <property type="evidence" value="ECO:0007669"/>
    <property type="project" value="InterPro"/>
</dbReference>
<dbReference type="GO" id="GO:0004497">
    <property type="term" value="F:monooxygenase activity"/>
    <property type="evidence" value="ECO:0007669"/>
    <property type="project" value="UniProtKB-KW"/>
</dbReference>
<evidence type="ECO:0000313" key="10">
    <source>
        <dbReference type="WBParaSite" id="Minc3s00778g17216"/>
    </source>
</evidence>
<dbReference type="PANTHER" id="PTHR24291">
    <property type="entry name" value="CYTOCHROME P450 FAMILY 4"/>
    <property type="match status" value="1"/>
</dbReference>
<dbReference type="InterPro" id="IPR002402">
    <property type="entry name" value="Cyt_P450_E_grp-II"/>
</dbReference>
<evidence type="ECO:0000256" key="6">
    <source>
        <dbReference type="ARBA" id="ARBA00023004"/>
    </source>
</evidence>
<dbReference type="Proteomes" id="UP000887563">
    <property type="component" value="Unplaced"/>
</dbReference>
<dbReference type="SUPFAM" id="SSF48264">
    <property type="entry name" value="Cytochrome P450"/>
    <property type="match status" value="1"/>
</dbReference>
<reference evidence="10" key="1">
    <citation type="submission" date="2022-11" db="UniProtKB">
        <authorList>
            <consortium name="WormBaseParasite"/>
        </authorList>
    </citation>
    <scope>IDENTIFICATION</scope>
</reference>
<dbReference type="InterPro" id="IPR001128">
    <property type="entry name" value="Cyt_P450"/>
</dbReference>
<accession>A0A914LR02</accession>
<feature type="transmembrane region" description="Helical" evidence="8">
    <location>
        <begin position="6"/>
        <end position="24"/>
    </location>
</feature>
<dbReference type="InterPro" id="IPR036396">
    <property type="entry name" value="Cyt_P450_sf"/>
</dbReference>
<dbReference type="Pfam" id="PF00067">
    <property type="entry name" value="p450"/>
    <property type="match status" value="1"/>
</dbReference>
<evidence type="ECO:0000256" key="5">
    <source>
        <dbReference type="ARBA" id="ARBA00023002"/>
    </source>
</evidence>
<dbReference type="WBParaSite" id="Minc3s00778g17216">
    <property type="protein sequence ID" value="Minc3s00778g17216"/>
    <property type="gene ID" value="Minc3s00778g17216"/>
</dbReference>
<dbReference type="AlphaFoldDB" id="A0A914LR02"/>
<dbReference type="PANTHER" id="PTHR24291:SF146">
    <property type="entry name" value="CYTOCHROME P450"/>
    <property type="match status" value="1"/>
</dbReference>
<keyword evidence="5" id="KW-0560">Oxidoreductase</keyword>
<dbReference type="PRINTS" id="PR00464">
    <property type="entry name" value="EP450II"/>
</dbReference>
<keyword evidence="9" id="KW-1185">Reference proteome</keyword>
<keyword evidence="3" id="KW-0349">Heme</keyword>
<evidence type="ECO:0000256" key="4">
    <source>
        <dbReference type="ARBA" id="ARBA00022723"/>
    </source>
</evidence>
<evidence type="ECO:0000256" key="2">
    <source>
        <dbReference type="ARBA" id="ARBA00010617"/>
    </source>
</evidence>
<proteinExistence type="inferred from homology"/>
<comment type="similarity">
    <text evidence="2">Belongs to the cytochrome P450 family.</text>
</comment>
<evidence type="ECO:0000256" key="7">
    <source>
        <dbReference type="ARBA" id="ARBA00023033"/>
    </source>
</evidence>
<sequence length="263" mass="31003">MNPVFWVITILLVLLPAFVRLIIIRFRRKREFVRLIDKLPGPRSLPVVGCALEFSPDNEKATYQMEYYFRKYTEDKDSPGIMRIWLGPKPIVIVYKPETAKIILESNELISKPFEYSLLQDWLGTGLLTSTGEKWHKRRKILTPAFHFKILQNFIQVFNRQSNTLVEILDEFVSRGYPFDFYKCIKLYALDIICEAAMGIQMNSQKGKNAKYVEAVKKMCEIGFYRMRSPWLWPEIFWRISTSGKEFKNNLKIITEFTQGVNF</sequence>
<keyword evidence="8" id="KW-1133">Transmembrane helix</keyword>
<dbReference type="InterPro" id="IPR050196">
    <property type="entry name" value="Cytochrome_P450_Monoox"/>
</dbReference>
<dbReference type="GO" id="GO:0005506">
    <property type="term" value="F:iron ion binding"/>
    <property type="evidence" value="ECO:0007669"/>
    <property type="project" value="InterPro"/>
</dbReference>
<organism evidence="9 10">
    <name type="scientific">Meloidogyne incognita</name>
    <name type="common">Southern root-knot nematode worm</name>
    <name type="synonym">Oxyuris incognita</name>
    <dbReference type="NCBI Taxonomy" id="6306"/>
    <lineage>
        <taxon>Eukaryota</taxon>
        <taxon>Metazoa</taxon>
        <taxon>Ecdysozoa</taxon>
        <taxon>Nematoda</taxon>
        <taxon>Chromadorea</taxon>
        <taxon>Rhabditida</taxon>
        <taxon>Tylenchina</taxon>
        <taxon>Tylenchomorpha</taxon>
        <taxon>Tylenchoidea</taxon>
        <taxon>Meloidogynidae</taxon>
        <taxon>Meloidogyninae</taxon>
        <taxon>Meloidogyne</taxon>
        <taxon>Meloidogyne incognita group</taxon>
    </lineage>
</organism>
<comment type="cofactor">
    <cofactor evidence="1">
        <name>heme</name>
        <dbReference type="ChEBI" id="CHEBI:30413"/>
    </cofactor>
</comment>
<keyword evidence="7" id="KW-0503">Monooxygenase</keyword>
<dbReference type="Gene3D" id="1.10.630.10">
    <property type="entry name" value="Cytochrome P450"/>
    <property type="match status" value="1"/>
</dbReference>
<name>A0A914LR02_MELIC</name>
<keyword evidence="4" id="KW-0479">Metal-binding</keyword>
<evidence type="ECO:0000256" key="8">
    <source>
        <dbReference type="SAM" id="Phobius"/>
    </source>
</evidence>
<evidence type="ECO:0000313" key="9">
    <source>
        <dbReference type="Proteomes" id="UP000887563"/>
    </source>
</evidence>
<evidence type="ECO:0000256" key="3">
    <source>
        <dbReference type="ARBA" id="ARBA00022617"/>
    </source>
</evidence>
<evidence type="ECO:0000256" key="1">
    <source>
        <dbReference type="ARBA" id="ARBA00001971"/>
    </source>
</evidence>
<keyword evidence="8" id="KW-0812">Transmembrane</keyword>
<keyword evidence="8" id="KW-0472">Membrane</keyword>
<dbReference type="GO" id="GO:0016705">
    <property type="term" value="F:oxidoreductase activity, acting on paired donors, with incorporation or reduction of molecular oxygen"/>
    <property type="evidence" value="ECO:0007669"/>
    <property type="project" value="InterPro"/>
</dbReference>
<keyword evidence="6" id="KW-0408">Iron</keyword>